<keyword evidence="5" id="KW-1133">Transmembrane helix</keyword>
<dbReference type="Gene3D" id="3.40.50.300">
    <property type="entry name" value="P-loop containing nucleotide triphosphate hydrolases"/>
    <property type="match status" value="1"/>
</dbReference>
<accession>A0ABQ2C155</accession>
<comment type="subcellular location">
    <subcellularLocation>
        <location evidence="1">Cell membrane</location>
        <topology evidence="1">Multi-pass membrane protein</topology>
    </subcellularLocation>
</comment>
<dbReference type="InterPro" id="IPR051539">
    <property type="entry name" value="T4SS-coupling_protein"/>
</dbReference>
<keyword evidence="4" id="KW-0812">Transmembrane</keyword>
<evidence type="ECO:0008006" key="9">
    <source>
        <dbReference type="Google" id="ProtNLM"/>
    </source>
</evidence>
<evidence type="ECO:0000256" key="3">
    <source>
        <dbReference type="ARBA" id="ARBA00022475"/>
    </source>
</evidence>
<dbReference type="PANTHER" id="PTHR37937:SF1">
    <property type="entry name" value="CONJUGATIVE TRANSFER: DNA TRANSPORT"/>
    <property type="match status" value="1"/>
</dbReference>
<keyword evidence="6" id="KW-0472">Membrane</keyword>
<organism evidence="7 8">
    <name type="scientific">Winogradskyella haliclonae</name>
    <dbReference type="NCBI Taxonomy" id="2048558"/>
    <lineage>
        <taxon>Bacteria</taxon>
        <taxon>Pseudomonadati</taxon>
        <taxon>Bacteroidota</taxon>
        <taxon>Flavobacteriia</taxon>
        <taxon>Flavobacteriales</taxon>
        <taxon>Flavobacteriaceae</taxon>
        <taxon>Winogradskyella</taxon>
    </lineage>
</organism>
<dbReference type="SUPFAM" id="SSF52540">
    <property type="entry name" value="P-loop containing nucleoside triphosphate hydrolases"/>
    <property type="match status" value="1"/>
</dbReference>
<comment type="caution">
    <text evidence="7">The sequence shown here is derived from an EMBL/GenBank/DDBJ whole genome shotgun (WGS) entry which is preliminary data.</text>
</comment>
<sequence length="480" mass="54521">MNFIYDFLDRLEDALKTGFDELIKIIDANDEYNAEFRKASELIRKSNKGWSIDGRRFTDMDTARRNLLIVANSGLGKSQTHVLPTILNASSSMLINDNSSELATSIPYLQSKSIDTYILNLLKKGEVYINVLDGLLGDVAGIRRVSKSIIGKPSGGENNFFTMYAEDCLSLFIQHVLEAEPKVHANLGNVYRLILEYQANPEVVERYMAETASPDVWRKFLALSKNSEKTLKSIIATCLSELSWLGENPVLCDITSCTTISYKQFREKQTALFIQSPPNDTFYAKMIALIFQSFYRFAFSYLPDPNKELDILMIQDEFSSLIPGLPDYSQIISNSRKFLIPQAIILQDISQLSPFGQLKDNIISNCYVKCFYGGIDSKKALEIERMLGNYSYVDKKTKQTKKRPLIYASEIQQLDGEILVLSSNKKPIKTKITPAYKQPKLQKCLKMESPVAEHPPVEYGIQYIDLDPYREPTNIDNDEL</sequence>
<dbReference type="InterPro" id="IPR003688">
    <property type="entry name" value="TraG/VirD4"/>
</dbReference>
<evidence type="ECO:0000256" key="4">
    <source>
        <dbReference type="ARBA" id="ARBA00022692"/>
    </source>
</evidence>
<evidence type="ECO:0000313" key="7">
    <source>
        <dbReference type="EMBL" id="GGI58465.1"/>
    </source>
</evidence>
<dbReference type="EMBL" id="BMDQ01000006">
    <property type="protein sequence ID" value="GGI58465.1"/>
    <property type="molecule type" value="Genomic_DNA"/>
</dbReference>
<proteinExistence type="inferred from homology"/>
<dbReference type="Proteomes" id="UP000624701">
    <property type="component" value="Unassembled WGS sequence"/>
</dbReference>
<keyword evidence="8" id="KW-1185">Reference proteome</keyword>
<evidence type="ECO:0000313" key="8">
    <source>
        <dbReference type="Proteomes" id="UP000624701"/>
    </source>
</evidence>
<dbReference type="CDD" id="cd01127">
    <property type="entry name" value="TrwB_TraG_TraD_VirD4"/>
    <property type="match status" value="1"/>
</dbReference>
<evidence type="ECO:0000256" key="2">
    <source>
        <dbReference type="ARBA" id="ARBA00008806"/>
    </source>
</evidence>
<protein>
    <recommendedName>
        <fullName evidence="9">Type IV secretory system conjugative DNA transfer family protein</fullName>
    </recommendedName>
</protein>
<dbReference type="PANTHER" id="PTHR37937">
    <property type="entry name" value="CONJUGATIVE TRANSFER: DNA TRANSPORT"/>
    <property type="match status" value="1"/>
</dbReference>
<gene>
    <name evidence="7" type="ORF">GCM10011444_27740</name>
</gene>
<evidence type="ECO:0000256" key="1">
    <source>
        <dbReference type="ARBA" id="ARBA00004651"/>
    </source>
</evidence>
<name>A0ABQ2C155_9FLAO</name>
<evidence type="ECO:0000256" key="5">
    <source>
        <dbReference type="ARBA" id="ARBA00022989"/>
    </source>
</evidence>
<evidence type="ECO:0000256" key="6">
    <source>
        <dbReference type="ARBA" id="ARBA00023136"/>
    </source>
</evidence>
<dbReference type="InterPro" id="IPR027417">
    <property type="entry name" value="P-loop_NTPase"/>
</dbReference>
<dbReference type="RefSeq" id="WP_188375371.1">
    <property type="nucleotide sequence ID" value="NZ_BMDQ01000006.1"/>
</dbReference>
<reference evidence="8" key="1">
    <citation type="journal article" date="2019" name="Int. J. Syst. Evol. Microbiol.">
        <title>The Global Catalogue of Microorganisms (GCM) 10K type strain sequencing project: providing services to taxonomists for standard genome sequencing and annotation.</title>
        <authorList>
            <consortium name="The Broad Institute Genomics Platform"/>
            <consortium name="The Broad Institute Genome Sequencing Center for Infectious Disease"/>
            <person name="Wu L."/>
            <person name="Ma J."/>
        </authorList>
    </citation>
    <scope>NUCLEOTIDE SEQUENCE [LARGE SCALE GENOMIC DNA]</scope>
    <source>
        <strain evidence="8">CCM 8681</strain>
    </source>
</reference>
<dbReference type="Pfam" id="PF02534">
    <property type="entry name" value="T4SS-DNA_transf"/>
    <property type="match status" value="1"/>
</dbReference>
<comment type="similarity">
    <text evidence="2">Belongs to the VirD4/TraG family.</text>
</comment>
<keyword evidence="3" id="KW-1003">Cell membrane</keyword>